<keyword evidence="6 7" id="KW-0472">Membrane</keyword>
<dbReference type="InterPro" id="IPR011527">
    <property type="entry name" value="ABC1_TM_dom"/>
</dbReference>
<feature type="domain" description="ABC transmembrane type-1" evidence="9">
    <location>
        <begin position="22"/>
        <end position="304"/>
    </location>
</feature>
<evidence type="ECO:0000313" key="11">
    <source>
        <dbReference type="Proteomes" id="UP001597399"/>
    </source>
</evidence>
<dbReference type="Pfam" id="PF00005">
    <property type="entry name" value="ABC_tran"/>
    <property type="match status" value="1"/>
</dbReference>
<dbReference type="PROSITE" id="PS00211">
    <property type="entry name" value="ABC_TRANSPORTER_1"/>
    <property type="match status" value="1"/>
</dbReference>
<dbReference type="SUPFAM" id="SSF52540">
    <property type="entry name" value="P-loop containing nucleoside triphosphate hydrolases"/>
    <property type="match status" value="1"/>
</dbReference>
<gene>
    <name evidence="10" type="ORF">ACFSUE_10025</name>
</gene>
<dbReference type="InterPro" id="IPR003439">
    <property type="entry name" value="ABC_transporter-like_ATP-bd"/>
</dbReference>
<sequence length="579" mass="64802">MNNYLYNISSGNPRSLWPSAWSSLVEGMIRLIPAILIIDVFNTIYVSFADPATPLNITRLWISSLILIIWLLPQFISSVVAYNRSFLAAYQVSADGRIKLAEHIRKLSLGFLGSRDPAELTNMMLSDYALVEQGVSHHVPQMVSSIVFPVLAFAGLLFVNWQMAVAMFLALPLAVLIVWATDRFQEKLSKNHIEAKNVAASRLQEYLRGIREIKAHNMGGERFERLRRSFEELMRHSIRIEGLMGPILMAAIVLIRSGLPIMIFFGTYLVIDGQLTLPVFLMFLLVGVRVFEPMTVLLTSYGELRYGAFSAKRVMAIMKEKPLSGDREVPAHKDIIFDQVTFSYQDDEQVLRNISFTIPANKITALVGPSGSGKSTITKLIARFWDIQSGEIRIGEEVLSKADPEKLLRHISMVFQDVYLFKDTILNNICVGKQNATREEIEEAARKAQCHDFIMSLPQGYDTMVGEGGSTLSGGEKQRISIARALLKDADIILLDEATASLDPENEQAVQAAINALVVNKTVVIIAHRLKTIKEADQIIVLDQGQLVQQGSHDQLVEKDGVYARLWQLQQEAEGWSVQ</sequence>
<dbReference type="Gene3D" id="1.20.1560.10">
    <property type="entry name" value="ABC transporter type 1, transmembrane domain"/>
    <property type="match status" value="1"/>
</dbReference>
<dbReference type="InterPro" id="IPR017871">
    <property type="entry name" value="ABC_transporter-like_CS"/>
</dbReference>
<dbReference type="EMBL" id="JBHUMQ010000024">
    <property type="protein sequence ID" value="MFD2693961.1"/>
    <property type="molecule type" value="Genomic_DNA"/>
</dbReference>
<feature type="domain" description="ABC transporter" evidence="8">
    <location>
        <begin position="335"/>
        <end position="569"/>
    </location>
</feature>
<dbReference type="PANTHER" id="PTHR43394">
    <property type="entry name" value="ATP-DEPENDENT PERMEASE MDL1, MITOCHONDRIAL"/>
    <property type="match status" value="1"/>
</dbReference>
<feature type="transmembrane region" description="Helical" evidence="7">
    <location>
        <begin position="60"/>
        <end position="82"/>
    </location>
</feature>
<evidence type="ECO:0000256" key="6">
    <source>
        <dbReference type="ARBA" id="ARBA00023136"/>
    </source>
</evidence>
<keyword evidence="3" id="KW-0547">Nucleotide-binding</keyword>
<keyword evidence="4 10" id="KW-0067">ATP-binding</keyword>
<evidence type="ECO:0000256" key="2">
    <source>
        <dbReference type="ARBA" id="ARBA00022692"/>
    </source>
</evidence>
<dbReference type="SMART" id="SM00382">
    <property type="entry name" value="AAA"/>
    <property type="match status" value="1"/>
</dbReference>
<feature type="transmembrane region" description="Helical" evidence="7">
    <location>
        <begin position="277"/>
        <end position="298"/>
    </location>
</feature>
<dbReference type="InterPro" id="IPR039421">
    <property type="entry name" value="Type_1_exporter"/>
</dbReference>
<evidence type="ECO:0000256" key="1">
    <source>
        <dbReference type="ARBA" id="ARBA00004651"/>
    </source>
</evidence>
<feature type="transmembrane region" description="Helical" evidence="7">
    <location>
        <begin position="243"/>
        <end position="271"/>
    </location>
</feature>
<dbReference type="Proteomes" id="UP001597399">
    <property type="component" value="Unassembled WGS sequence"/>
</dbReference>
<evidence type="ECO:0000256" key="5">
    <source>
        <dbReference type="ARBA" id="ARBA00022989"/>
    </source>
</evidence>
<comment type="subcellular location">
    <subcellularLocation>
        <location evidence="1">Cell membrane</location>
        <topology evidence="1">Multi-pass membrane protein</topology>
    </subcellularLocation>
</comment>
<feature type="transmembrane region" description="Helical" evidence="7">
    <location>
        <begin position="27"/>
        <end position="48"/>
    </location>
</feature>
<dbReference type="GO" id="GO:0005524">
    <property type="term" value="F:ATP binding"/>
    <property type="evidence" value="ECO:0007669"/>
    <property type="project" value="UniProtKB-KW"/>
</dbReference>
<evidence type="ECO:0000259" key="8">
    <source>
        <dbReference type="PROSITE" id="PS50893"/>
    </source>
</evidence>
<evidence type="ECO:0000256" key="4">
    <source>
        <dbReference type="ARBA" id="ARBA00022840"/>
    </source>
</evidence>
<dbReference type="PROSITE" id="PS50929">
    <property type="entry name" value="ABC_TM1F"/>
    <property type="match status" value="1"/>
</dbReference>
<dbReference type="SUPFAM" id="SSF90123">
    <property type="entry name" value="ABC transporter transmembrane region"/>
    <property type="match status" value="1"/>
</dbReference>
<comment type="caution">
    <text evidence="10">The sequence shown here is derived from an EMBL/GenBank/DDBJ whole genome shotgun (WGS) entry which is preliminary data.</text>
</comment>
<keyword evidence="5 7" id="KW-1133">Transmembrane helix</keyword>
<evidence type="ECO:0000256" key="3">
    <source>
        <dbReference type="ARBA" id="ARBA00022741"/>
    </source>
</evidence>
<dbReference type="CDD" id="cd07346">
    <property type="entry name" value="ABC_6TM_exporters"/>
    <property type="match status" value="1"/>
</dbReference>
<dbReference type="Gene3D" id="3.40.50.300">
    <property type="entry name" value="P-loop containing nucleotide triphosphate hydrolases"/>
    <property type="match status" value="1"/>
</dbReference>
<dbReference type="PROSITE" id="PS50893">
    <property type="entry name" value="ABC_TRANSPORTER_2"/>
    <property type="match status" value="1"/>
</dbReference>
<name>A0ABW5S307_9BACL</name>
<proteinExistence type="predicted"/>
<dbReference type="PANTHER" id="PTHR43394:SF1">
    <property type="entry name" value="ATP-BINDING CASSETTE SUB-FAMILY B MEMBER 10, MITOCHONDRIAL"/>
    <property type="match status" value="1"/>
</dbReference>
<evidence type="ECO:0000259" key="9">
    <source>
        <dbReference type="PROSITE" id="PS50929"/>
    </source>
</evidence>
<dbReference type="RefSeq" id="WP_253063298.1">
    <property type="nucleotide sequence ID" value="NZ_JAMXWM010000020.1"/>
</dbReference>
<evidence type="ECO:0000256" key="7">
    <source>
        <dbReference type="SAM" id="Phobius"/>
    </source>
</evidence>
<protein>
    <submittedName>
        <fullName evidence="10">ABC transporter ATP-binding protein</fullName>
    </submittedName>
</protein>
<accession>A0ABW5S307</accession>
<dbReference type="InterPro" id="IPR003593">
    <property type="entry name" value="AAA+_ATPase"/>
</dbReference>
<feature type="transmembrane region" description="Helical" evidence="7">
    <location>
        <begin position="146"/>
        <end position="179"/>
    </location>
</feature>
<keyword evidence="11" id="KW-1185">Reference proteome</keyword>
<dbReference type="InterPro" id="IPR027417">
    <property type="entry name" value="P-loop_NTPase"/>
</dbReference>
<reference evidence="11" key="1">
    <citation type="journal article" date="2019" name="Int. J. Syst. Evol. Microbiol.">
        <title>The Global Catalogue of Microorganisms (GCM) 10K type strain sequencing project: providing services to taxonomists for standard genome sequencing and annotation.</title>
        <authorList>
            <consortium name="The Broad Institute Genomics Platform"/>
            <consortium name="The Broad Institute Genome Sequencing Center for Infectious Disease"/>
            <person name="Wu L."/>
            <person name="Ma J."/>
        </authorList>
    </citation>
    <scope>NUCLEOTIDE SEQUENCE [LARGE SCALE GENOMIC DNA]</scope>
    <source>
        <strain evidence="11">TISTR 2466</strain>
    </source>
</reference>
<evidence type="ECO:0000313" key="10">
    <source>
        <dbReference type="EMBL" id="MFD2693961.1"/>
    </source>
</evidence>
<keyword evidence="2 7" id="KW-0812">Transmembrane</keyword>
<dbReference type="InterPro" id="IPR036640">
    <property type="entry name" value="ABC1_TM_sf"/>
</dbReference>
<dbReference type="Pfam" id="PF00664">
    <property type="entry name" value="ABC_membrane"/>
    <property type="match status" value="1"/>
</dbReference>
<organism evidence="10 11">
    <name type="scientific">Sporolactobacillus shoreicorticis</name>
    <dbReference type="NCBI Taxonomy" id="1923877"/>
    <lineage>
        <taxon>Bacteria</taxon>
        <taxon>Bacillati</taxon>
        <taxon>Bacillota</taxon>
        <taxon>Bacilli</taxon>
        <taxon>Bacillales</taxon>
        <taxon>Sporolactobacillaceae</taxon>
        <taxon>Sporolactobacillus</taxon>
    </lineage>
</organism>